<dbReference type="AlphaFoldDB" id="A0A1S1PTV3"/>
<keyword evidence="2" id="KW-1185">Reference proteome</keyword>
<organism evidence="1 2">
    <name type="scientific">Parafrankia soli</name>
    <dbReference type="NCBI Taxonomy" id="2599596"/>
    <lineage>
        <taxon>Bacteria</taxon>
        <taxon>Bacillati</taxon>
        <taxon>Actinomycetota</taxon>
        <taxon>Actinomycetes</taxon>
        <taxon>Frankiales</taxon>
        <taxon>Frankiaceae</taxon>
        <taxon>Parafrankia</taxon>
    </lineage>
</organism>
<comment type="caution">
    <text evidence="1">The sequence shown here is derived from an EMBL/GenBank/DDBJ whole genome shotgun (WGS) entry which is preliminary data.</text>
</comment>
<dbReference type="Gene3D" id="3.10.129.10">
    <property type="entry name" value="Hotdog Thioesterase"/>
    <property type="match status" value="2"/>
</dbReference>
<proteinExistence type="predicted"/>
<sequence>MTAAAHHFARLLALALEPGGPPVTATAPVRPESFAPGTTRVRASVLLAMVDIVAGQTPDGPGKPAVGATMDLRLVLLSSPPTTGHLHFRCEPLRVGRRFVVAETELFSDGSPLPFGRAVSTFAVLDLGAGMPVGASRVVPVEGGSFDAFLGARVQDEHTLVLDSSPRLANGPAGTLHGGVQALAAELAAQRVVSGRDRGLAVTDLDIRYLDRLRVGPLTASARQVPSRTGAPVAVVRLGDAGSGDRLIGHATVSFGQL</sequence>
<dbReference type="RefSeq" id="WP_071065462.1">
    <property type="nucleotide sequence ID" value="NZ_MAXA01000234.1"/>
</dbReference>
<protein>
    <recommendedName>
        <fullName evidence="3">Thioesterase</fullName>
    </recommendedName>
</protein>
<gene>
    <name evidence="1" type="ORF">BBK14_23110</name>
</gene>
<dbReference type="Proteomes" id="UP000179769">
    <property type="component" value="Unassembled WGS sequence"/>
</dbReference>
<evidence type="ECO:0000313" key="1">
    <source>
        <dbReference type="EMBL" id="OHV24671.1"/>
    </source>
</evidence>
<evidence type="ECO:0008006" key="3">
    <source>
        <dbReference type="Google" id="ProtNLM"/>
    </source>
</evidence>
<reference evidence="2" key="1">
    <citation type="submission" date="2016-07" db="EMBL/GenBank/DDBJ databases">
        <title>Frankia sp. NRRL B-16219 Genome sequencing.</title>
        <authorList>
            <person name="Ghodhbane-Gtari F."/>
            <person name="Swanson E."/>
            <person name="Gueddou A."/>
            <person name="Louati M."/>
            <person name="Nouioui I."/>
            <person name="Hezbri K."/>
            <person name="Abebe-Akele F."/>
            <person name="Simpson S."/>
            <person name="Morris K."/>
            <person name="Thomas K."/>
            <person name="Gtari M."/>
            <person name="Tisa L.S."/>
        </authorList>
    </citation>
    <scope>NUCLEOTIDE SEQUENCE [LARGE SCALE GENOMIC DNA]</scope>
    <source>
        <strain evidence="2">NRRL B-16219</strain>
    </source>
</reference>
<evidence type="ECO:0000313" key="2">
    <source>
        <dbReference type="Proteomes" id="UP000179769"/>
    </source>
</evidence>
<dbReference type="EMBL" id="MAXA01000234">
    <property type="protein sequence ID" value="OHV24671.1"/>
    <property type="molecule type" value="Genomic_DNA"/>
</dbReference>
<accession>A0A1S1PTV3</accession>
<dbReference type="OrthoDB" id="4750587at2"/>
<name>A0A1S1PTV3_9ACTN</name>
<dbReference type="SUPFAM" id="SSF54637">
    <property type="entry name" value="Thioesterase/thiol ester dehydrase-isomerase"/>
    <property type="match status" value="2"/>
</dbReference>
<dbReference type="InterPro" id="IPR029069">
    <property type="entry name" value="HotDog_dom_sf"/>
</dbReference>